<name>A0A2P1P749_9RICK</name>
<keyword evidence="2" id="KW-1185">Reference proteome</keyword>
<dbReference type="AlphaFoldDB" id="A0A2P1P749"/>
<reference evidence="1 2" key="1">
    <citation type="submission" date="2018-03" db="EMBL/GenBank/DDBJ databases">
        <title>A gene transfer event suggests a long-term partnership between eustigmatophyte algae and a novel lineage of endosymbiotic bacteria.</title>
        <authorList>
            <person name="Yurchenko T."/>
            <person name="Sevcikova T."/>
            <person name="Pribyl P."/>
            <person name="El Karkouri K."/>
            <person name="Klimes V."/>
            <person name="Amaral R."/>
            <person name="Zbrankova V."/>
            <person name="Kim E."/>
            <person name="Raoult D."/>
            <person name="Santos L.M.A."/>
            <person name="Elias M."/>
        </authorList>
    </citation>
    <scope>NUCLEOTIDE SEQUENCE [LARGE SCALE GENOMIC DNA]</scope>
    <source>
        <strain evidence="1">CCALA 838</strain>
    </source>
</reference>
<evidence type="ECO:0000313" key="1">
    <source>
        <dbReference type="EMBL" id="AVP87077.1"/>
    </source>
</evidence>
<dbReference type="RefSeq" id="WP_158706808.1">
    <property type="nucleotide sequence ID" value="NZ_CP027845.1"/>
</dbReference>
<gene>
    <name evidence="1" type="ORF">phytr_1160</name>
</gene>
<organism evidence="1 2">
    <name type="scientific">Candidatus Phycorickettsia trachydisci</name>
    <dbReference type="NCBI Taxonomy" id="2115978"/>
    <lineage>
        <taxon>Bacteria</taxon>
        <taxon>Pseudomonadati</taxon>
        <taxon>Pseudomonadota</taxon>
        <taxon>Alphaproteobacteria</taxon>
        <taxon>Rickettsiales</taxon>
        <taxon>Rickettsiaceae</taxon>
        <taxon>Candidatus Phycorickettsia</taxon>
    </lineage>
</organism>
<proteinExistence type="predicted"/>
<evidence type="ECO:0000313" key="2">
    <source>
        <dbReference type="Proteomes" id="UP000241762"/>
    </source>
</evidence>
<dbReference type="Proteomes" id="UP000241762">
    <property type="component" value="Chromosome"/>
</dbReference>
<dbReference type="KEGG" id="ptc:phytr_1160"/>
<dbReference type="OrthoDB" id="7164171at2"/>
<dbReference type="EMBL" id="CP027845">
    <property type="protein sequence ID" value="AVP87077.1"/>
    <property type="molecule type" value="Genomic_DNA"/>
</dbReference>
<accession>A0A2P1P749</accession>
<protein>
    <submittedName>
        <fullName evidence="1">Uncharacterized protein</fullName>
    </submittedName>
</protein>
<sequence>MIAIIALKSFIKTGGKEALIEISRKKPILVNRVEDYIEKAVCDLAIEQKV</sequence>